<gene>
    <name evidence="1" type="ORF">NCTC9637_05215</name>
</gene>
<evidence type="ECO:0000313" key="1">
    <source>
        <dbReference type="EMBL" id="STT50229.1"/>
    </source>
</evidence>
<organism evidence="1 2">
    <name type="scientific">Klebsiella pneumoniae</name>
    <dbReference type="NCBI Taxonomy" id="573"/>
    <lineage>
        <taxon>Bacteria</taxon>
        <taxon>Pseudomonadati</taxon>
        <taxon>Pseudomonadota</taxon>
        <taxon>Gammaproteobacteria</taxon>
        <taxon>Enterobacterales</taxon>
        <taxon>Enterobacteriaceae</taxon>
        <taxon>Klebsiella/Raoultella group</taxon>
        <taxon>Klebsiella</taxon>
        <taxon>Klebsiella pneumoniae complex</taxon>
    </lineage>
</organism>
<proteinExistence type="predicted"/>
<name>A0A377W6W5_KLEPN</name>
<dbReference type="EMBL" id="UGLB01000003">
    <property type="protein sequence ID" value="STT50229.1"/>
    <property type="molecule type" value="Genomic_DNA"/>
</dbReference>
<dbReference type="AlphaFoldDB" id="A0A377W6W5"/>
<evidence type="ECO:0000313" key="2">
    <source>
        <dbReference type="Proteomes" id="UP000255099"/>
    </source>
</evidence>
<sequence length="49" mass="5237">MALPTAAATGEQRLLTCRLKTLRLGGELKADAVQHIALQAAIRQLAESH</sequence>
<accession>A0A377W6W5</accession>
<dbReference type="Proteomes" id="UP000255099">
    <property type="component" value="Unassembled WGS sequence"/>
</dbReference>
<reference evidence="1 2" key="1">
    <citation type="submission" date="2018-06" db="EMBL/GenBank/DDBJ databases">
        <authorList>
            <consortium name="Pathogen Informatics"/>
            <person name="Doyle S."/>
        </authorList>
    </citation>
    <scope>NUCLEOTIDE SEQUENCE [LARGE SCALE GENOMIC DNA]</scope>
    <source>
        <strain evidence="1 2">NCTC9637</strain>
    </source>
</reference>
<protein>
    <submittedName>
        <fullName evidence="1">Uncharacterized protein</fullName>
    </submittedName>
</protein>